<evidence type="ECO:0008006" key="2">
    <source>
        <dbReference type="Google" id="ProtNLM"/>
    </source>
</evidence>
<proteinExistence type="predicted"/>
<name>A0A3B0ZR86_9ZZZZ</name>
<evidence type="ECO:0000313" key="1">
    <source>
        <dbReference type="EMBL" id="VAW90603.1"/>
    </source>
</evidence>
<dbReference type="AlphaFoldDB" id="A0A3B0ZR86"/>
<protein>
    <recommendedName>
        <fullName evidence="2">Lipocalin-like domain-containing protein</fullName>
    </recommendedName>
</protein>
<sequence>MRCRWIQIVFGAAIFLIWLNQVIADKTHHTEDEWLVGKWELTYDPDGDKKDYIEFKSDGDAISSGELGDVEGLYLVNHESVKAVFTYKEKDFIMTFFYNPKKDELRIVTSHTGRESIYKKINVR</sequence>
<gene>
    <name evidence="1" type="ORF">MNBD_GAMMA21-44</name>
</gene>
<accession>A0A3B0ZR86</accession>
<dbReference type="EMBL" id="UOFR01000001">
    <property type="protein sequence ID" value="VAW90603.1"/>
    <property type="molecule type" value="Genomic_DNA"/>
</dbReference>
<organism evidence="1">
    <name type="scientific">hydrothermal vent metagenome</name>
    <dbReference type="NCBI Taxonomy" id="652676"/>
    <lineage>
        <taxon>unclassified sequences</taxon>
        <taxon>metagenomes</taxon>
        <taxon>ecological metagenomes</taxon>
    </lineage>
</organism>
<reference evidence="1" key="1">
    <citation type="submission" date="2018-06" db="EMBL/GenBank/DDBJ databases">
        <authorList>
            <person name="Zhirakovskaya E."/>
        </authorList>
    </citation>
    <scope>NUCLEOTIDE SEQUENCE</scope>
</reference>